<dbReference type="EMBL" id="JADCKL010000001">
    <property type="protein sequence ID" value="MBE5061688.1"/>
    <property type="molecule type" value="Genomic_DNA"/>
</dbReference>
<protein>
    <submittedName>
        <fullName evidence="1">DUF3841 domain-containing protein</fullName>
    </submittedName>
</protein>
<sequence>MTKDRGRERQEEKETGQKKTVRLYTRQNDKTLYQLERDGRIINQRIYVELHFGDIAPLFLDSYDWFTRKASAIVEKPEDVQAPIWCSISRENCLRPVPGTVVYVLEVPEEQVIYFDDEKWDYVLNRIYLPKDKEDQEKYKQHLKELGVVNGFEFFQGRYKGMYPEEERRIQESWNRIFDIDRWSVFNVCGNIWEIRREWVLRIVHPGEDVL</sequence>
<dbReference type="RefSeq" id="WP_226393859.1">
    <property type="nucleotide sequence ID" value="NZ_JADCKL010000001.1"/>
</dbReference>
<reference evidence="1 2" key="1">
    <citation type="submission" date="2020-10" db="EMBL/GenBank/DDBJ databases">
        <title>ChiBAC.</title>
        <authorList>
            <person name="Zenner C."/>
            <person name="Hitch T.C.A."/>
            <person name="Clavel T."/>
        </authorList>
    </citation>
    <scope>NUCLEOTIDE SEQUENCE [LARGE SCALE GENOMIC DNA]</scope>
    <source>
        <strain evidence="1 2">DSM 108991</strain>
    </source>
</reference>
<name>A0ABR9RFF0_9FIRM</name>
<organism evidence="1 2">
    <name type="scientific">Claveliimonas monacensis</name>
    <dbReference type="NCBI Taxonomy" id="2779351"/>
    <lineage>
        <taxon>Bacteria</taxon>
        <taxon>Bacillati</taxon>
        <taxon>Bacillota</taxon>
        <taxon>Clostridia</taxon>
        <taxon>Lachnospirales</taxon>
        <taxon>Lachnospiraceae</taxon>
        <taxon>Claveliimonas</taxon>
    </lineage>
</organism>
<dbReference type="InterPro" id="IPR024211">
    <property type="entry name" value="DUF3841"/>
</dbReference>
<gene>
    <name evidence="1" type="ORF">INF30_00180</name>
</gene>
<comment type="caution">
    <text evidence="1">The sequence shown here is derived from an EMBL/GenBank/DDBJ whole genome shotgun (WGS) entry which is preliminary data.</text>
</comment>
<evidence type="ECO:0000313" key="2">
    <source>
        <dbReference type="Proteomes" id="UP000758652"/>
    </source>
</evidence>
<accession>A0ABR9RFF0</accession>
<proteinExistence type="predicted"/>
<dbReference type="Proteomes" id="UP000758652">
    <property type="component" value="Unassembled WGS sequence"/>
</dbReference>
<dbReference type="Pfam" id="PF12952">
    <property type="entry name" value="DUF3841"/>
    <property type="match status" value="1"/>
</dbReference>
<keyword evidence="2" id="KW-1185">Reference proteome</keyword>
<evidence type="ECO:0000313" key="1">
    <source>
        <dbReference type="EMBL" id="MBE5061688.1"/>
    </source>
</evidence>